<dbReference type="InterPro" id="IPR004111">
    <property type="entry name" value="Repressor_TetR_C"/>
</dbReference>
<reference evidence="7 8" key="1">
    <citation type="submission" date="2020-06" db="EMBL/GenBank/DDBJ databases">
        <title>Genome mining for natural products.</title>
        <authorList>
            <person name="Zhang B."/>
            <person name="Shi J."/>
            <person name="Ge H."/>
        </authorList>
    </citation>
    <scope>NUCLEOTIDE SEQUENCE [LARGE SCALE GENOMIC DNA]</scope>
    <source>
        <strain evidence="7 8">NA00687</strain>
    </source>
</reference>
<dbReference type="PROSITE" id="PS50977">
    <property type="entry name" value="HTH_TETR_2"/>
    <property type="match status" value="1"/>
</dbReference>
<dbReference type="SUPFAM" id="SSF46689">
    <property type="entry name" value="Homeodomain-like"/>
    <property type="match status" value="1"/>
</dbReference>
<dbReference type="Pfam" id="PF00440">
    <property type="entry name" value="TetR_N"/>
    <property type="match status" value="1"/>
</dbReference>
<dbReference type="Gene3D" id="1.10.357.10">
    <property type="entry name" value="Tetracycline Repressor, domain 2"/>
    <property type="match status" value="1"/>
</dbReference>
<feature type="domain" description="HTH tetR-type" evidence="6">
    <location>
        <begin position="41"/>
        <end position="101"/>
    </location>
</feature>
<dbReference type="GO" id="GO:0000976">
    <property type="term" value="F:transcription cis-regulatory region binding"/>
    <property type="evidence" value="ECO:0007669"/>
    <property type="project" value="TreeGrafter"/>
</dbReference>
<evidence type="ECO:0000256" key="3">
    <source>
        <dbReference type="ARBA" id="ARBA00023163"/>
    </source>
</evidence>
<evidence type="ECO:0000313" key="7">
    <source>
        <dbReference type="EMBL" id="QKW51856.1"/>
    </source>
</evidence>
<dbReference type="InterPro" id="IPR050109">
    <property type="entry name" value="HTH-type_TetR-like_transc_reg"/>
</dbReference>
<evidence type="ECO:0000256" key="1">
    <source>
        <dbReference type="ARBA" id="ARBA00023015"/>
    </source>
</evidence>
<keyword evidence="8" id="KW-1185">Reference proteome</keyword>
<dbReference type="AlphaFoldDB" id="A0A7H8NBV3"/>
<keyword evidence="2 4" id="KW-0238">DNA-binding</keyword>
<evidence type="ECO:0000256" key="2">
    <source>
        <dbReference type="ARBA" id="ARBA00023125"/>
    </source>
</evidence>
<dbReference type="GO" id="GO:0003700">
    <property type="term" value="F:DNA-binding transcription factor activity"/>
    <property type="evidence" value="ECO:0007669"/>
    <property type="project" value="TreeGrafter"/>
</dbReference>
<dbReference type="PROSITE" id="PS01081">
    <property type="entry name" value="HTH_TETR_1"/>
    <property type="match status" value="1"/>
</dbReference>
<proteinExistence type="predicted"/>
<dbReference type="InterPro" id="IPR023772">
    <property type="entry name" value="DNA-bd_HTH_TetR-type_CS"/>
</dbReference>
<feature type="region of interest" description="Disordered" evidence="5">
    <location>
        <begin position="1"/>
        <end position="42"/>
    </location>
</feature>
<name>A0A7H8NBV3_9ACTN</name>
<dbReference type="PANTHER" id="PTHR30055:SF151">
    <property type="entry name" value="TRANSCRIPTIONAL REGULATORY PROTEIN"/>
    <property type="match status" value="1"/>
</dbReference>
<feature type="compositionally biased region" description="Low complexity" evidence="5">
    <location>
        <begin position="1"/>
        <end position="19"/>
    </location>
</feature>
<evidence type="ECO:0000259" key="6">
    <source>
        <dbReference type="PROSITE" id="PS50977"/>
    </source>
</evidence>
<accession>A0A7H8NBV3</accession>
<feature type="DNA-binding region" description="H-T-H motif" evidence="4">
    <location>
        <begin position="64"/>
        <end position="83"/>
    </location>
</feature>
<evidence type="ECO:0000313" key="8">
    <source>
        <dbReference type="Proteomes" id="UP000509303"/>
    </source>
</evidence>
<gene>
    <name evidence="7" type="ORF">HUT08_22580</name>
</gene>
<dbReference type="InterPro" id="IPR009057">
    <property type="entry name" value="Homeodomain-like_sf"/>
</dbReference>
<keyword evidence="3" id="KW-0804">Transcription</keyword>
<dbReference type="Proteomes" id="UP000509303">
    <property type="component" value="Chromosome"/>
</dbReference>
<dbReference type="SUPFAM" id="SSF48498">
    <property type="entry name" value="Tetracyclin repressor-like, C-terminal domain"/>
    <property type="match status" value="1"/>
</dbReference>
<protein>
    <submittedName>
        <fullName evidence="7">TetR/AcrR family transcriptional regulator</fullName>
    </submittedName>
</protein>
<evidence type="ECO:0000256" key="4">
    <source>
        <dbReference type="PROSITE-ProRule" id="PRU00335"/>
    </source>
</evidence>
<dbReference type="PRINTS" id="PR00455">
    <property type="entry name" value="HTHTETR"/>
</dbReference>
<keyword evidence="1" id="KW-0805">Transcription regulation</keyword>
<organism evidence="7 8">
    <name type="scientific">Streptomyces buecherae</name>
    <dbReference type="NCBI Taxonomy" id="2763006"/>
    <lineage>
        <taxon>Bacteria</taxon>
        <taxon>Bacillati</taxon>
        <taxon>Actinomycetota</taxon>
        <taxon>Actinomycetes</taxon>
        <taxon>Kitasatosporales</taxon>
        <taxon>Streptomycetaceae</taxon>
        <taxon>Streptomyces</taxon>
    </lineage>
</organism>
<dbReference type="InterPro" id="IPR036271">
    <property type="entry name" value="Tet_transcr_reg_TetR-rel_C_sf"/>
</dbReference>
<dbReference type="Pfam" id="PF02909">
    <property type="entry name" value="TetR_C_1"/>
    <property type="match status" value="1"/>
</dbReference>
<dbReference type="Gene3D" id="1.10.10.60">
    <property type="entry name" value="Homeodomain-like"/>
    <property type="match status" value="1"/>
</dbReference>
<dbReference type="GO" id="GO:0045892">
    <property type="term" value="P:negative regulation of DNA-templated transcription"/>
    <property type="evidence" value="ECO:0007669"/>
    <property type="project" value="InterPro"/>
</dbReference>
<dbReference type="EMBL" id="CP054929">
    <property type="protein sequence ID" value="QKW51856.1"/>
    <property type="molecule type" value="Genomic_DNA"/>
</dbReference>
<dbReference type="PANTHER" id="PTHR30055">
    <property type="entry name" value="HTH-TYPE TRANSCRIPTIONAL REGULATOR RUTR"/>
    <property type="match status" value="1"/>
</dbReference>
<evidence type="ECO:0000256" key="5">
    <source>
        <dbReference type="SAM" id="MobiDB-lite"/>
    </source>
</evidence>
<dbReference type="InterPro" id="IPR001647">
    <property type="entry name" value="HTH_TetR"/>
</dbReference>
<sequence>MSTEETAAAREAGARGEAGAAREARAGGARATGRPVGRPPRLERAAIVTTARRILEEEGVHALSMRRLAKEVGSTPRALYHHVRDKDELLLLVLAGMAASAPRPDLPSAPRERVYVTALHIHDVLQRLPWVVEVLGLGHVTDKGAMWMVEEILDSAIRCGLEPREAIRAYRAIWFYIYGDLAYHAATSRRASEATDGATHRPIPDMLTPEDAATLPRLTSLGDQWHEVASACDVPNGLHALIDGLLARGAAKG</sequence>